<dbReference type="RefSeq" id="WP_026419080.1">
    <property type="nucleotide sequence ID" value="NZ_AUBJ02000001.1"/>
</dbReference>
<dbReference type="Pfam" id="PF00067">
    <property type="entry name" value="p450"/>
    <property type="match status" value="1"/>
</dbReference>
<feature type="region of interest" description="Disordered" evidence="3">
    <location>
        <begin position="1"/>
        <end position="30"/>
    </location>
</feature>
<keyword evidence="2" id="KW-0503">Monooxygenase</keyword>
<keyword evidence="5" id="KW-1185">Reference proteome</keyword>
<proteinExistence type="inferred from homology"/>
<evidence type="ECO:0000256" key="3">
    <source>
        <dbReference type="SAM" id="MobiDB-lite"/>
    </source>
</evidence>
<keyword evidence="2" id="KW-0560">Oxidoreductase</keyword>
<evidence type="ECO:0008006" key="6">
    <source>
        <dbReference type="Google" id="ProtNLM"/>
    </source>
</evidence>
<accession>A0ABT1JMQ5</accession>
<keyword evidence="2" id="KW-0349">Heme</keyword>
<comment type="caution">
    <text evidence="4">The sequence shown here is derived from an EMBL/GenBank/DDBJ whole genome shotgun (WGS) entry which is preliminary data.</text>
</comment>
<dbReference type="InterPro" id="IPR017972">
    <property type="entry name" value="Cyt_P450_CS"/>
</dbReference>
<dbReference type="InterPro" id="IPR002397">
    <property type="entry name" value="Cyt_P450_B"/>
</dbReference>
<name>A0ABT1JMQ5_ACTCY</name>
<keyword evidence="2" id="KW-0408">Iron</keyword>
<reference evidence="4 5" key="2">
    <citation type="submission" date="2022-06" db="EMBL/GenBank/DDBJ databases">
        <title>Genomic Encyclopedia of Type Strains, Phase I: the one thousand microbial genomes (KMG-I) project.</title>
        <authorList>
            <person name="Kyrpides N."/>
        </authorList>
    </citation>
    <scope>NUCLEOTIDE SEQUENCE [LARGE SCALE GENOMIC DNA]</scope>
    <source>
        <strain evidence="4 5">DSM 43889</strain>
    </source>
</reference>
<comment type="similarity">
    <text evidence="1 2">Belongs to the cytochrome P450 family.</text>
</comment>
<dbReference type="EMBL" id="AUBJ02000001">
    <property type="protein sequence ID" value="MCP2333820.1"/>
    <property type="molecule type" value="Genomic_DNA"/>
</dbReference>
<dbReference type="PRINTS" id="PR00359">
    <property type="entry name" value="BP450"/>
</dbReference>
<dbReference type="PROSITE" id="PS00086">
    <property type="entry name" value="CYTOCHROME_P450"/>
    <property type="match status" value="1"/>
</dbReference>
<sequence length="402" mass="44594">MSPELRLPPYTLSRAPGAPFDPPAEHTAQYGDQPVGRVSIWDGRLAVWLVTRYDDARVVLGDRRFSAAHGHPCYPSRFEAEPPRPRVFFSSQDPPEHGALRSLVARDFLARRVTALRPTIQRLADQLLDEMASENPPVDLVERFAQPLPSLVICDLLGVPYQDHDFFQRAASTVISLHVPMEEKLRSFEALRAFLRDVVNDKRGDPEDDVLSRLAVRVRAGELTAEDAADLGVFLLNTGHETTANMIGLGVAALLDHPDQIPLVVADDDSTARAVEELLRYLTIIHAGQRRFATEDVDLGGVTIRAGDGVVVSLPAANRDPSAFPGSPPDRLDVTRRARHHLAFGHGDHLCLGQQLARAELRIALRSLFERFPGLRLATPLERIPFKHDAQIYGVHALPVRW</sequence>
<keyword evidence="2" id="KW-0479">Metal-binding</keyword>
<organism evidence="4 5">
    <name type="scientific">Actinoalloteichus caeruleus DSM 43889</name>
    <dbReference type="NCBI Taxonomy" id="1120930"/>
    <lineage>
        <taxon>Bacteria</taxon>
        <taxon>Bacillati</taxon>
        <taxon>Actinomycetota</taxon>
        <taxon>Actinomycetes</taxon>
        <taxon>Pseudonocardiales</taxon>
        <taxon>Pseudonocardiaceae</taxon>
        <taxon>Actinoalloteichus</taxon>
        <taxon>Actinoalloteichus cyanogriseus</taxon>
    </lineage>
</organism>
<evidence type="ECO:0000256" key="2">
    <source>
        <dbReference type="RuleBase" id="RU000461"/>
    </source>
</evidence>
<gene>
    <name evidence="4" type="ORF">G443_004090</name>
</gene>
<reference evidence="4 5" key="1">
    <citation type="submission" date="2013-07" db="EMBL/GenBank/DDBJ databases">
        <authorList>
            <consortium name="DOE Joint Genome Institute"/>
            <person name="Reeve W."/>
            <person name="Huntemann M."/>
            <person name="Han J."/>
            <person name="Chen A."/>
            <person name="Kyrpides N."/>
            <person name="Mavromatis K."/>
            <person name="Markowitz V."/>
            <person name="Palaniappan K."/>
            <person name="Ivanova N."/>
            <person name="Schaumberg A."/>
            <person name="Pati A."/>
            <person name="Liolios K."/>
            <person name="Nordberg H.P."/>
            <person name="Cantor M.N."/>
            <person name="Hua S.X."/>
            <person name="Woyke T."/>
        </authorList>
    </citation>
    <scope>NUCLEOTIDE SEQUENCE [LARGE SCALE GENOMIC DNA]</scope>
    <source>
        <strain evidence="4 5">DSM 43889</strain>
    </source>
</reference>
<dbReference type="SUPFAM" id="SSF48264">
    <property type="entry name" value="Cytochrome P450"/>
    <property type="match status" value="1"/>
</dbReference>
<dbReference type="Proteomes" id="UP000791080">
    <property type="component" value="Unassembled WGS sequence"/>
</dbReference>
<dbReference type="CDD" id="cd11030">
    <property type="entry name" value="CYP105-like"/>
    <property type="match status" value="1"/>
</dbReference>
<dbReference type="PANTHER" id="PTHR46696:SF1">
    <property type="entry name" value="CYTOCHROME P450 YJIB-RELATED"/>
    <property type="match status" value="1"/>
</dbReference>
<dbReference type="InterPro" id="IPR036396">
    <property type="entry name" value="Cyt_P450_sf"/>
</dbReference>
<dbReference type="InterPro" id="IPR001128">
    <property type="entry name" value="Cyt_P450"/>
</dbReference>
<protein>
    <recommendedName>
        <fullName evidence="6">Cytochrome P450</fullName>
    </recommendedName>
</protein>
<evidence type="ECO:0000313" key="5">
    <source>
        <dbReference type="Proteomes" id="UP000791080"/>
    </source>
</evidence>
<dbReference type="Gene3D" id="1.10.630.10">
    <property type="entry name" value="Cytochrome P450"/>
    <property type="match status" value="1"/>
</dbReference>
<evidence type="ECO:0000256" key="1">
    <source>
        <dbReference type="ARBA" id="ARBA00010617"/>
    </source>
</evidence>
<dbReference type="PRINTS" id="PR00385">
    <property type="entry name" value="P450"/>
</dbReference>
<evidence type="ECO:0000313" key="4">
    <source>
        <dbReference type="EMBL" id="MCP2333820.1"/>
    </source>
</evidence>
<dbReference type="PANTHER" id="PTHR46696">
    <property type="entry name" value="P450, PUTATIVE (EUROFUNG)-RELATED"/>
    <property type="match status" value="1"/>
</dbReference>